<dbReference type="RefSeq" id="WP_268868377.1">
    <property type="nucleotide sequence ID" value="NZ_JAJALK010000002.1"/>
</dbReference>
<reference evidence="1" key="1">
    <citation type="submission" date="2023-07" db="EMBL/GenBank/DDBJ databases">
        <title>Genomic Encyclopedia of Type Strains, Phase IV (KMG-IV): sequencing the most valuable type-strain genomes for metagenomic binning, comparative biology and taxonomic classification.</title>
        <authorList>
            <person name="Goeker M."/>
        </authorList>
    </citation>
    <scope>NUCLEOTIDE SEQUENCE</scope>
    <source>
        <strain evidence="1">DSM 19569</strain>
    </source>
</reference>
<proteinExistence type="predicted"/>
<comment type="caution">
    <text evidence="1">The sequence shown here is derived from an EMBL/GenBank/DDBJ whole genome shotgun (WGS) entry which is preliminary data.</text>
</comment>
<evidence type="ECO:0000313" key="1">
    <source>
        <dbReference type="EMBL" id="MDQ0544424.1"/>
    </source>
</evidence>
<dbReference type="Gene3D" id="3.10.450.530">
    <property type="entry name" value="Ribonuclease toxin, BrnT, of type II toxin-antitoxin system"/>
    <property type="match status" value="1"/>
</dbReference>
<dbReference type="AlphaFoldDB" id="A0AAJ1WV91"/>
<dbReference type="Pfam" id="PF04365">
    <property type="entry name" value="BrnT_toxin"/>
    <property type="match status" value="1"/>
</dbReference>
<name>A0AAJ1WV91_9HYPH</name>
<dbReference type="InterPro" id="IPR038573">
    <property type="entry name" value="BrnT_sf"/>
</dbReference>
<accession>A0AAJ1WV91</accession>
<dbReference type="EMBL" id="JAUSWL010000005">
    <property type="protein sequence ID" value="MDQ0544424.1"/>
    <property type="molecule type" value="Genomic_DNA"/>
</dbReference>
<evidence type="ECO:0000313" key="2">
    <source>
        <dbReference type="Proteomes" id="UP001223420"/>
    </source>
</evidence>
<dbReference type="Proteomes" id="UP001223420">
    <property type="component" value="Unassembled WGS sequence"/>
</dbReference>
<organism evidence="1 2">
    <name type="scientific">Methylobacterium brachiatum</name>
    <dbReference type="NCBI Taxonomy" id="269660"/>
    <lineage>
        <taxon>Bacteria</taxon>
        <taxon>Pseudomonadati</taxon>
        <taxon>Pseudomonadota</taxon>
        <taxon>Alphaproteobacteria</taxon>
        <taxon>Hyphomicrobiales</taxon>
        <taxon>Methylobacteriaceae</taxon>
        <taxon>Methylobacterium</taxon>
    </lineage>
</organism>
<protein>
    <submittedName>
        <fullName evidence="1">Uncharacterized DUF497 family protein</fullName>
    </submittedName>
</protein>
<gene>
    <name evidence="1" type="ORF">QO001_003358</name>
</gene>
<sequence>MNRLDGAAIRALQNRVRMVWDEPKRQRNLRPPPEGHGLDFADAQARFEWDTALVSETHASKTGGRRFKAVGFLDSQLVTLTFAVLGTEAVSAISLRPASRKERMAYDDA</sequence>
<dbReference type="InterPro" id="IPR007460">
    <property type="entry name" value="BrnT_toxin"/>
</dbReference>